<name>E8MYD7_ANATU</name>
<proteinExistence type="inferred from homology"/>
<keyword evidence="4 7" id="KW-0812">Transmembrane</keyword>
<dbReference type="PANTHER" id="PTHR33778">
    <property type="entry name" value="PROTEIN MGTC"/>
    <property type="match status" value="1"/>
</dbReference>
<dbReference type="GO" id="GO:0005886">
    <property type="term" value="C:plasma membrane"/>
    <property type="evidence" value="ECO:0007669"/>
    <property type="project" value="UniProtKB-SubCell"/>
</dbReference>
<dbReference type="PROSITE" id="PS51671">
    <property type="entry name" value="ACT"/>
    <property type="match status" value="1"/>
</dbReference>
<keyword evidence="3" id="KW-1003">Cell membrane</keyword>
<evidence type="ECO:0000313" key="10">
    <source>
        <dbReference type="Proteomes" id="UP000008922"/>
    </source>
</evidence>
<dbReference type="HOGENOM" id="CLU_079292_0_0_0"/>
<dbReference type="STRING" id="926569.ANT_00480"/>
<reference evidence="9 10" key="1">
    <citation type="submission" date="2010-12" db="EMBL/GenBank/DDBJ databases">
        <title>Whole genome sequence of Anaerolinea thermophila UNI-1.</title>
        <authorList>
            <person name="Narita-Yamada S."/>
            <person name="Kishi E."/>
            <person name="Watanabe Y."/>
            <person name="Takasaki K."/>
            <person name="Ankai A."/>
            <person name="Oguchi A."/>
            <person name="Fukui S."/>
            <person name="Takahashi M."/>
            <person name="Yashiro I."/>
            <person name="Hosoyama A."/>
            <person name="Sekiguchi Y."/>
            <person name="Hanada S."/>
            <person name="Fujita N."/>
        </authorList>
    </citation>
    <scope>NUCLEOTIDE SEQUENCE [LARGE SCALE GENOMIC DNA]</scope>
    <source>
        <strain evidence="10">DSM 14523 / JCM 11388 / NBRC 100420 / UNI-1</strain>
    </source>
</reference>
<evidence type="ECO:0000256" key="6">
    <source>
        <dbReference type="ARBA" id="ARBA00023136"/>
    </source>
</evidence>
<feature type="transmembrane region" description="Helical" evidence="7">
    <location>
        <begin position="36"/>
        <end position="58"/>
    </location>
</feature>
<keyword evidence="6 7" id="KW-0472">Membrane</keyword>
<dbReference type="InterPro" id="IPR002912">
    <property type="entry name" value="ACT_dom"/>
</dbReference>
<dbReference type="AlphaFoldDB" id="E8MYD7"/>
<comment type="similarity">
    <text evidence="2">Belongs to the MgtC/SapB family.</text>
</comment>
<dbReference type="PRINTS" id="PR01837">
    <property type="entry name" value="MGTCSAPBPROT"/>
</dbReference>
<keyword evidence="5 7" id="KW-1133">Transmembrane helix</keyword>
<protein>
    <submittedName>
        <fullName evidence="9">Membrane protein, MgtC family</fullName>
    </submittedName>
</protein>
<dbReference type="FunCoup" id="E8MYD7">
    <property type="interactions" value="30"/>
</dbReference>
<evidence type="ECO:0000256" key="4">
    <source>
        <dbReference type="ARBA" id="ARBA00022692"/>
    </source>
</evidence>
<feature type="transmembrane region" description="Helical" evidence="7">
    <location>
        <begin position="102"/>
        <end position="134"/>
    </location>
</feature>
<dbReference type="PANTHER" id="PTHR33778:SF1">
    <property type="entry name" value="MAGNESIUM TRANSPORTER YHID-RELATED"/>
    <property type="match status" value="1"/>
</dbReference>
<evidence type="ECO:0000256" key="2">
    <source>
        <dbReference type="ARBA" id="ARBA00009298"/>
    </source>
</evidence>
<dbReference type="EMBL" id="AP012029">
    <property type="protein sequence ID" value="BAJ62082.1"/>
    <property type="molecule type" value="Genomic_DNA"/>
</dbReference>
<organism evidence="9 10">
    <name type="scientific">Anaerolinea thermophila (strain DSM 14523 / JCM 11388 / NBRC 100420 / UNI-1)</name>
    <dbReference type="NCBI Taxonomy" id="926569"/>
    <lineage>
        <taxon>Bacteria</taxon>
        <taxon>Bacillati</taxon>
        <taxon>Chloroflexota</taxon>
        <taxon>Anaerolineae</taxon>
        <taxon>Anaerolineales</taxon>
        <taxon>Anaerolineaceae</taxon>
        <taxon>Anaerolinea</taxon>
    </lineage>
</organism>
<gene>
    <name evidence="9" type="primary">mgtC</name>
    <name evidence="9" type="ordered locus">ANT_00480</name>
</gene>
<feature type="domain" description="ACT" evidence="8">
    <location>
        <begin position="149"/>
        <end position="222"/>
    </location>
</feature>
<comment type="subcellular location">
    <subcellularLocation>
        <location evidence="1">Cell membrane</location>
        <topology evidence="1">Multi-pass membrane protein</topology>
    </subcellularLocation>
</comment>
<evidence type="ECO:0000256" key="1">
    <source>
        <dbReference type="ARBA" id="ARBA00004651"/>
    </source>
</evidence>
<dbReference type="Pfam" id="PF02308">
    <property type="entry name" value="MgtC"/>
    <property type="match status" value="1"/>
</dbReference>
<evidence type="ECO:0000313" key="9">
    <source>
        <dbReference type="EMBL" id="BAJ62082.1"/>
    </source>
</evidence>
<evidence type="ECO:0000256" key="3">
    <source>
        <dbReference type="ARBA" id="ARBA00022475"/>
    </source>
</evidence>
<dbReference type="InterPro" id="IPR003416">
    <property type="entry name" value="MgtC/SapB/SrpB/YhiD_fam"/>
</dbReference>
<sequence length="222" mass="23641">MIPEGEIFVRVLVAALLGAVIGVEREISNQPAGMRTHIVLVVGAALAMTLSINLSMQFAGLAPGGDPARLAAQVLSGIGFLGAGAILRFGANIKGLTTAASLWTMAVVGLVTGAGYFAVAGGVTALLLVVLTLLNLLENRVINPTVTVEFTVVVEEEPGVIPKIRALLEEHSRALESFRLRHHVRHARFRVDAVVRLNRGKDAETLQQKLSELKGVKIVRYL</sequence>
<dbReference type="Proteomes" id="UP000008922">
    <property type="component" value="Chromosome"/>
</dbReference>
<keyword evidence="10" id="KW-1185">Reference proteome</keyword>
<dbReference type="InParanoid" id="E8MYD7"/>
<evidence type="ECO:0000259" key="8">
    <source>
        <dbReference type="PROSITE" id="PS51671"/>
    </source>
</evidence>
<accession>E8MYD7</accession>
<dbReference type="InterPro" id="IPR049177">
    <property type="entry name" value="MgtC_SapB_SrpB_YhiD_N"/>
</dbReference>
<dbReference type="eggNOG" id="COG1285">
    <property type="taxonomic scope" value="Bacteria"/>
</dbReference>
<dbReference type="RefSeq" id="WP_013558480.1">
    <property type="nucleotide sequence ID" value="NC_014960.1"/>
</dbReference>
<dbReference type="InterPro" id="IPR045865">
    <property type="entry name" value="ACT-like_dom_sf"/>
</dbReference>
<dbReference type="KEGG" id="atm:ANT_00480"/>
<evidence type="ECO:0000256" key="5">
    <source>
        <dbReference type="ARBA" id="ARBA00022989"/>
    </source>
</evidence>
<feature type="transmembrane region" description="Helical" evidence="7">
    <location>
        <begin position="70"/>
        <end position="90"/>
    </location>
</feature>
<dbReference type="SUPFAM" id="SSF55021">
    <property type="entry name" value="ACT-like"/>
    <property type="match status" value="1"/>
</dbReference>
<dbReference type="OrthoDB" id="9811198at2"/>
<evidence type="ECO:0000256" key="7">
    <source>
        <dbReference type="SAM" id="Phobius"/>
    </source>
</evidence>